<dbReference type="SUPFAM" id="SSF48452">
    <property type="entry name" value="TPR-like"/>
    <property type="match status" value="3"/>
</dbReference>
<dbReference type="EC" id="2.4.2.31" evidence="9"/>
<feature type="repeat" description="TPR" evidence="8">
    <location>
        <begin position="456"/>
        <end position="489"/>
    </location>
</feature>
<comment type="caution">
    <text evidence="11">The sequence shown here is derived from an EMBL/GenBank/DDBJ whole genome shotgun (WGS) entry which is preliminary data.</text>
</comment>
<name>A0A815JAK5_9BILA</name>
<dbReference type="Pfam" id="PF01129">
    <property type="entry name" value="ART"/>
    <property type="match status" value="1"/>
</dbReference>
<evidence type="ECO:0000256" key="7">
    <source>
        <dbReference type="ARBA" id="ARBA00047597"/>
    </source>
</evidence>
<keyword evidence="2 9" id="KW-0328">Glycosyltransferase</keyword>
<keyword evidence="6 8" id="KW-0802">TPR repeat</keyword>
<feature type="non-terminal residue" evidence="11">
    <location>
        <position position="941"/>
    </location>
</feature>
<evidence type="ECO:0000256" key="5">
    <source>
        <dbReference type="ARBA" id="ARBA00022737"/>
    </source>
</evidence>
<sequence length="941" mass="108744">MSSSTGANLTQVSINTKTDSHQQDRRVHQQRSLECFEIIWLDAHIDKKTNDNSNTITQLRRVVNNNLKTFDNPDQCSTYISSIQNQKIFLIVSGSFGEIVVPQVHALTQIELIYVFCFDKAKHEKWTNKYKKIVGAFSDIDSICDKLGVDVNSCTNDLMPFSAISSAEEINKQDPSFMWFQLLLDILLNMKHTDGTKQEMIDLCQERYKDNEEQLKYVREFKTYAPDKAIWWYTCNCFLYGMLNNALRTLDIGTLFKLRFFITDLHDQLKQFHSEFIHSTSIKAMTVYRGQGMSLEELKKFTTGGLLSMNYFMSTSTEKMQALEFVDQAISKSPSNQGILFEMKVDVKTCHKPFHNIQHLSFYPSENEVLFSMGTVFRIHSIQQTGSRSWSIDLKLVAEGDQQLQTLMNHMRKDIGEGSDLFALGDLMLKMGHYNKAQEYYELFLKSLPENHPSIAATYNNMGLVHYNQGNYVEALNYYKKTLEIQLKSLTENHPDIATTYNNMGGVHDNQSNYIEALNYYKKTLEIQLKSLPENHPDIARTYNNMGHVHDNQSNYIEALNYYKKTLEIRLKSLPENHPDIARTYKNLGHVHSNQGNFVEALNYYKNTLEIRLKSLPENHLSIARTYNNMGSVHDNLGNYIEALNYYKKTLEIRLKSLPENHPSIAATYNNMGLVHYNQGSYADALNYYKKTLQIQLKSLPENHPEIATTYNNMGGVHDNQGNYVEALNYYKKTLEIQLKLLPENHASIARTYNNMGSVHSNQGNYVEALSYYKKTLEIRLKSLPENHLDIARTYKNMGGVHDNQGKYVEALSYYKKTLEIRLKSLPENHPSIARTYNNMGSVHDNLGNYIEALNYYKKTLEIQLKSLPENHPEIATTYNNMGHVRDNQGNYTEALNYFKKTLEIRLKSLPENHLDIARTYNNMGHVHDNLGNYVEALNYY</sequence>
<dbReference type="InterPro" id="IPR006597">
    <property type="entry name" value="Sel1-like"/>
</dbReference>
<evidence type="ECO:0000256" key="10">
    <source>
        <dbReference type="SAM" id="MobiDB-lite"/>
    </source>
</evidence>
<gene>
    <name evidence="11" type="ORF">GPM918_LOCUS32270</name>
    <name evidence="12" type="ORF">SRO942_LOCUS32935</name>
</gene>
<evidence type="ECO:0000256" key="2">
    <source>
        <dbReference type="ARBA" id="ARBA00022676"/>
    </source>
</evidence>
<comment type="similarity">
    <text evidence="1 9">Belongs to the Arg-specific ADP-ribosyltransferase family.</text>
</comment>
<dbReference type="PROSITE" id="PS50005">
    <property type="entry name" value="TPR"/>
    <property type="match status" value="12"/>
</dbReference>
<evidence type="ECO:0000256" key="3">
    <source>
        <dbReference type="ARBA" id="ARBA00022679"/>
    </source>
</evidence>
<feature type="repeat" description="TPR" evidence="8">
    <location>
        <begin position="540"/>
        <end position="573"/>
    </location>
</feature>
<dbReference type="Proteomes" id="UP000663829">
    <property type="component" value="Unassembled WGS sequence"/>
</dbReference>
<feature type="repeat" description="TPR" evidence="8">
    <location>
        <begin position="750"/>
        <end position="783"/>
    </location>
</feature>
<feature type="repeat" description="TPR" evidence="8">
    <location>
        <begin position="708"/>
        <end position="741"/>
    </location>
</feature>
<dbReference type="Gene3D" id="3.90.176.10">
    <property type="entry name" value="Toxin ADP-ribosyltransferase, Chain A, domain 1"/>
    <property type="match status" value="1"/>
</dbReference>
<keyword evidence="9" id="KW-0520">NAD</keyword>
<evidence type="ECO:0000313" key="12">
    <source>
        <dbReference type="EMBL" id="CAF4273490.1"/>
    </source>
</evidence>
<feature type="repeat" description="TPR" evidence="8">
    <location>
        <begin position="624"/>
        <end position="657"/>
    </location>
</feature>
<reference evidence="11" key="1">
    <citation type="submission" date="2021-02" db="EMBL/GenBank/DDBJ databases">
        <authorList>
            <person name="Nowell W R."/>
        </authorList>
    </citation>
    <scope>NUCLEOTIDE SEQUENCE</scope>
</reference>
<accession>A0A815JAK5</accession>
<feature type="repeat" description="TPR" evidence="8">
    <location>
        <begin position="418"/>
        <end position="451"/>
    </location>
</feature>
<organism evidence="11 13">
    <name type="scientific">Didymodactylos carnosus</name>
    <dbReference type="NCBI Taxonomy" id="1234261"/>
    <lineage>
        <taxon>Eukaryota</taxon>
        <taxon>Metazoa</taxon>
        <taxon>Spiralia</taxon>
        <taxon>Gnathifera</taxon>
        <taxon>Rotifera</taxon>
        <taxon>Eurotatoria</taxon>
        <taxon>Bdelloidea</taxon>
        <taxon>Philodinida</taxon>
        <taxon>Philodinidae</taxon>
        <taxon>Didymodactylos</taxon>
    </lineage>
</organism>
<dbReference type="AlphaFoldDB" id="A0A815JAK5"/>
<evidence type="ECO:0000256" key="8">
    <source>
        <dbReference type="PROSITE-ProRule" id="PRU00339"/>
    </source>
</evidence>
<keyword evidence="3 9" id="KW-0808">Transferase</keyword>
<dbReference type="GO" id="GO:0016779">
    <property type="term" value="F:nucleotidyltransferase activity"/>
    <property type="evidence" value="ECO:0007669"/>
    <property type="project" value="UniProtKB-KW"/>
</dbReference>
<feature type="repeat" description="TPR" evidence="8">
    <location>
        <begin position="834"/>
        <end position="867"/>
    </location>
</feature>
<evidence type="ECO:0000256" key="4">
    <source>
        <dbReference type="ARBA" id="ARBA00022695"/>
    </source>
</evidence>
<dbReference type="PANTHER" id="PTHR45641">
    <property type="entry name" value="TETRATRICOPEPTIDE REPEAT PROTEIN (AFU_ORTHOLOGUE AFUA_6G03870)"/>
    <property type="match status" value="1"/>
</dbReference>
<evidence type="ECO:0000313" key="13">
    <source>
        <dbReference type="Proteomes" id="UP000663829"/>
    </source>
</evidence>
<evidence type="ECO:0000313" key="11">
    <source>
        <dbReference type="EMBL" id="CAF1379756.1"/>
    </source>
</evidence>
<dbReference type="InterPro" id="IPR019734">
    <property type="entry name" value="TPR_rpt"/>
</dbReference>
<dbReference type="GO" id="GO:0106274">
    <property type="term" value="F:NAD+-protein-arginine ADP-ribosyltransferase activity"/>
    <property type="evidence" value="ECO:0007669"/>
    <property type="project" value="UniProtKB-EC"/>
</dbReference>
<feature type="repeat" description="TPR" evidence="8">
    <location>
        <begin position="498"/>
        <end position="531"/>
    </location>
</feature>
<keyword evidence="4" id="KW-0548">Nucleotidyltransferase</keyword>
<feature type="repeat" description="TPR" evidence="8">
    <location>
        <begin position="876"/>
        <end position="909"/>
    </location>
</feature>
<feature type="repeat" description="TPR" evidence="8">
    <location>
        <begin position="792"/>
        <end position="825"/>
    </location>
</feature>
<evidence type="ECO:0000256" key="6">
    <source>
        <dbReference type="ARBA" id="ARBA00022803"/>
    </source>
</evidence>
<feature type="compositionally biased region" description="Polar residues" evidence="10">
    <location>
        <begin position="1"/>
        <end position="17"/>
    </location>
</feature>
<keyword evidence="5" id="KW-0677">Repeat</keyword>
<dbReference type="EMBL" id="CAJNOQ010016375">
    <property type="protein sequence ID" value="CAF1379756.1"/>
    <property type="molecule type" value="Genomic_DNA"/>
</dbReference>
<dbReference type="PRINTS" id="PR00381">
    <property type="entry name" value="KINESINLIGHT"/>
</dbReference>
<dbReference type="SMART" id="SM00028">
    <property type="entry name" value="TPR"/>
    <property type="match status" value="13"/>
</dbReference>
<dbReference type="SUPFAM" id="SSF56399">
    <property type="entry name" value="ADP-ribosylation"/>
    <property type="match status" value="1"/>
</dbReference>
<feature type="repeat" description="TPR" evidence="8">
    <location>
        <begin position="582"/>
        <end position="615"/>
    </location>
</feature>
<protein>
    <recommendedName>
        <fullName evidence="9">NAD(P)(+)--arginine ADP-ribosyltransferase</fullName>
        <ecNumber evidence="9">2.4.2.31</ecNumber>
    </recommendedName>
    <alternativeName>
        <fullName evidence="9">Mono(ADP-ribosyl)transferase</fullName>
    </alternativeName>
</protein>
<proteinExistence type="inferred from homology"/>
<dbReference type="PROSITE" id="PS50293">
    <property type="entry name" value="TPR_REGION"/>
    <property type="match status" value="7"/>
</dbReference>
<dbReference type="Pfam" id="PF13181">
    <property type="entry name" value="TPR_8"/>
    <property type="match status" value="3"/>
</dbReference>
<comment type="catalytic activity">
    <reaction evidence="7 9">
        <text>L-arginyl-[protein] + NAD(+) = N(omega)-(ADP-D-ribosyl)-L-arginyl-[protein] + nicotinamide + H(+)</text>
        <dbReference type="Rhea" id="RHEA:19149"/>
        <dbReference type="Rhea" id="RHEA-COMP:10532"/>
        <dbReference type="Rhea" id="RHEA-COMP:15087"/>
        <dbReference type="ChEBI" id="CHEBI:15378"/>
        <dbReference type="ChEBI" id="CHEBI:17154"/>
        <dbReference type="ChEBI" id="CHEBI:29965"/>
        <dbReference type="ChEBI" id="CHEBI:57540"/>
        <dbReference type="ChEBI" id="CHEBI:142554"/>
        <dbReference type="EC" id="2.4.2.31"/>
    </reaction>
</comment>
<dbReference type="EMBL" id="CAJOBC010080697">
    <property type="protein sequence ID" value="CAF4273490.1"/>
    <property type="molecule type" value="Genomic_DNA"/>
</dbReference>
<dbReference type="PANTHER" id="PTHR45641:SF1">
    <property type="entry name" value="AAA+ ATPASE DOMAIN-CONTAINING PROTEIN"/>
    <property type="match status" value="1"/>
</dbReference>
<evidence type="ECO:0000256" key="1">
    <source>
        <dbReference type="ARBA" id="ARBA00009558"/>
    </source>
</evidence>
<dbReference type="Pfam" id="PF13424">
    <property type="entry name" value="TPR_12"/>
    <property type="match status" value="5"/>
</dbReference>
<evidence type="ECO:0000256" key="9">
    <source>
        <dbReference type="RuleBase" id="RU361228"/>
    </source>
</evidence>
<dbReference type="OrthoDB" id="626167at2759"/>
<keyword evidence="9" id="KW-0521">NADP</keyword>
<dbReference type="PROSITE" id="PS51996">
    <property type="entry name" value="TR_MART"/>
    <property type="match status" value="1"/>
</dbReference>
<feature type="region of interest" description="Disordered" evidence="10">
    <location>
        <begin position="1"/>
        <end position="26"/>
    </location>
</feature>
<dbReference type="InterPro" id="IPR000768">
    <property type="entry name" value="ART"/>
</dbReference>
<dbReference type="InterPro" id="IPR011990">
    <property type="entry name" value="TPR-like_helical_dom_sf"/>
</dbReference>
<dbReference type="SMART" id="SM00671">
    <property type="entry name" value="SEL1"/>
    <property type="match status" value="6"/>
</dbReference>
<keyword evidence="13" id="KW-1185">Reference proteome</keyword>
<dbReference type="Proteomes" id="UP000681722">
    <property type="component" value="Unassembled WGS sequence"/>
</dbReference>
<feature type="repeat" description="TPR" evidence="8">
    <location>
        <begin position="666"/>
        <end position="699"/>
    </location>
</feature>
<dbReference type="Gene3D" id="1.25.40.10">
    <property type="entry name" value="Tetratricopeptide repeat domain"/>
    <property type="match status" value="4"/>
</dbReference>